<dbReference type="RefSeq" id="WP_042056563.1">
    <property type="nucleotide sequence ID" value="NZ_BAND01000015.1"/>
</dbReference>
<dbReference type="OrthoDB" id="9815695at2"/>
<dbReference type="InterPro" id="IPR021270">
    <property type="entry name" value="DUF2849"/>
</dbReference>
<sequence length="93" mass="9720">MLHPARLGAGQKLALTANRLLDGVIVWRDAAGAWWSAFDRAALLDADEAEAALAGVDAQKDGVVGVYKVAVTPGAPPVPATMRERIRAFGPTV</sequence>
<dbReference type="EMBL" id="BAND01000015">
    <property type="protein sequence ID" value="GAJ28197.1"/>
    <property type="molecule type" value="Genomic_DNA"/>
</dbReference>
<dbReference type="Proteomes" id="UP000019760">
    <property type="component" value="Unassembled WGS sequence"/>
</dbReference>
<accession>A0A023D254</accession>
<proteinExistence type="predicted"/>
<evidence type="ECO:0000313" key="2">
    <source>
        <dbReference type="Proteomes" id="UP000019760"/>
    </source>
</evidence>
<evidence type="ECO:0000313" key="1">
    <source>
        <dbReference type="EMBL" id="GAJ28197.1"/>
    </source>
</evidence>
<name>A0A023D254_ACIMT</name>
<keyword evidence="2" id="KW-1185">Reference proteome</keyword>
<comment type="caution">
    <text evidence="1">The sequence shown here is derived from an EMBL/GenBank/DDBJ whole genome shotgun (WGS) entry which is preliminary data.</text>
</comment>
<reference evidence="2" key="1">
    <citation type="journal article" date="2014" name="FEMS Microbiol. Lett.">
        <title>Draft Genomic DNA Sequence of the Facultatively Methylotrophic Bacterium Acidomonas methanolica type strain MB58.</title>
        <authorList>
            <person name="Higashiura N."/>
            <person name="Hadano H."/>
            <person name="Hirakawa H."/>
            <person name="Matsutani M."/>
            <person name="Takabe S."/>
            <person name="Matsushita K."/>
            <person name="Azuma Y."/>
        </authorList>
    </citation>
    <scope>NUCLEOTIDE SEQUENCE [LARGE SCALE GENOMIC DNA]</scope>
    <source>
        <strain evidence="2">MB58</strain>
    </source>
</reference>
<reference evidence="1 2" key="2">
    <citation type="journal article" date="2014" name="FEMS Microbiol. Lett.">
        <title>Draft genomic DNA sequence of the facultatively methylotrophic bacterium Acidomonas methanolica type strain MB58.</title>
        <authorList>
            <person name="Higashiura N."/>
            <person name="Hadano H."/>
            <person name="Hirakawa H."/>
            <person name="Matsutani M."/>
            <person name="Takabe S."/>
            <person name="Matsushita K."/>
            <person name="Azuma Y."/>
        </authorList>
    </citation>
    <scope>NUCLEOTIDE SEQUENCE [LARGE SCALE GENOMIC DNA]</scope>
    <source>
        <strain evidence="1 2">MB58</strain>
    </source>
</reference>
<dbReference type="AlphaFoldDB" id="A0A023D254"/>
<evidence type="ECO:0008006" key="3">
    <source>
        <dbReference type="Google" id="ProtNLM"/>
    </source>
</evidence>
<dbReference type="Pfam" id="PF11011">
    <property type="entry name" value="DUF2849"/>
    <property type="match status" value="1"/>
</dbReference>
<organism evidence="1 2">
    <name type="scientific">Acidomonas methanolica NBRC 104435</name>
    <dbReference type="NCBI Taxonomy" id="1231351"/>
    <lineage>
        <taxon>Bacteria</taxon>
        <taxon>Pseudomonadati</taxon>
        <taxon>Pseudomonadota</taxon>
        <taxon>Alphaproteobacteria</taxon>
        <taxon>Acetobacterales</taxon>
        <taxon>Acetobacteraceae</taxon>
        <taxon>Acidomonas</taxon>
    </lineage>
</organism>
<protein>
    <recommendedName>
        <fullName evidence="3">DUF2849 domain-containing protein</fullName>
    </recommendedName>
</protein>
<gene>
    <name evidence="1" type="ORF">Amme_015_064</name>
</gene>